<name>A0ABT4GX73_PAEAL</name>
<reference evidence="2 3" key="1">
    <citation type="submission" date="2022-05" db="EMBL/GenBank/DDBJ databases">
        <title>Genome Sequencing of Bee-Associated Microbes.</title>
        <authorList>
            <person name="Dunlap C."/>
        </authorList>
    </citation>
    <scope>NUCLEOTIDE SEQUENCE [LARGE SCALE GENOMIC DNA]</scope>
    <source>
        <strain evidence="2 3">NRRL B-04010</strain>
    </source>
</reference>
<feature type="transmembrane region" description="Helical" evidence="1">
    <location>
        <begin position="78"/>
        <end position="97"/>
    </location>
</feature>
<gene>
    <name evidence="2" type="ORF">M5X12_11290</name>
</gene>
<keyword evidence="1" id="KW-1133">Transmembrane helix</keyword>
<keyword evidence="1" id="KW-0812">Transmembrane</keyword>
<accession>A0ABT4GX73</accession>
<evidence type="ECO:0000313" key="2">
    <source>
        <dbReference type="EMBL" id="MCY9761158.1"/>
    </source>
</evidence>
<organism evidence="2 3">
    <name type="scientific">Paenibacillus alvei</name>
    <name type="common">Bacillus alvei</name>
    <dbReference type="NCBI Taxonomy" id="44250"/>
    <lineage>
        <taxon>Bacteria</taxon>
        <taxon>Bacillati</taxon>
        <taxon>Bacillota</taxon>
        <taxon>Bacilli</taxon>
        <taxon>Bacillales</taxon>
        <taxon>Paenibacillaceae</taxon>
        <taxon>Paenibacillus</taxon>
    </lineage>
</organism>
<evidence type="ECO:0000256" key="1">
    <source>
        <dbReference type="SAM" id="Phobius"/>
    </source>
</evidence>
<dbReference type="EMBL" id="JAMDNP010000020">
    <property type="protein sequence ID" value="MCY9761158.1"/>
    <property type="molecule type" value="Genomic_DNA"/>
</dbReference>
<sequence length="115" mass="13085">SVFKEQSQSATNLSVTFFFSPLCQRRLLYLITSSIRSQQLFSTYFFKLFSFVVARLLAKQELEYTIGSLRIATPNSKLFVSLLVSSLFLLLLIELLIGNKYVDSLRGCPNDPSFV</sequence>
<proteinExistence type="predicted"/>
<keyword evidence="1" id="KW-0472">Membrane</keyword>
<protein>
    <submittedName>
        <fullName evidence="2">Uncharacterized protein</fullName>
    </submittedName>
</protein>
<keyword evidence="3" id="KW-1185">Reference proteome</keyword>
<feature type="non-terminal residue" evidence="2">
    <location>
        <position position="1"/>
    </location>
</feature>
<dbReference type="Proteomes" id="UP001527181">
    <property type="component" value="Unassembled WGS sequence"/>
</dbReference>
<comment type="caution">
    <text evidence="2">The sequence shown here is derived from an EMBL/GenBank/DDBJ whole genome shotgun (WGS) entry which is preliminary data.</text>
</comment>
<evidence type="ECO:0000313" key="3">
    <source>
        <dbReference type="Proteomes" id="UP001527181"/>
    </source>
</evidence>
<dbReference type="RefSeq" id="WP_268641068.1">
    <property type="nucleotide sequence ID" value="NZ_JAMDNP010000020.1"/>
</dbReference>